<dbReference type="OrthoDB" id="7864830at2"/>
<dbReference type="InterPro" id="IPR002711">
    <property type="entry name" value="HNH"/>
</dbReference>
<dbReference type="CDD" id="cd00085">
    <property type="entry name" value="HNHc"/>
    <property type="match status" value="1"/>
</dbReference>
<protein>
    <submittedName>
        <fullName evidence="3">Endonuclease</fullName>
    </submittedName>
</protein>
<feature type="region of interest" description="Disordered" evidence="1">
    <location>
        <begin position="91"/>
        <end position="122"/>
    </location>
</feature>
<evidence type="ECO:0000313" key="3">
    <source>
        <dbReference type="EMBL" id="PSC06537.1"/>
    </source>
</evidence>
<gene>
    <name evidence="3" type="ORF">SLNSH_01615</name>
</gene>
<dbReference type="GO" id="GO:0003676">
    <property type="term" value="F:nucleic acid binding"/>
    <property type="evidence" value="ECO:0007669"/>
    <property type="project" value="InterPro"/>
</dbReference>
<dbReference type="AlphaFoldDB" id="A0A2T1HXX2"/>
<organism evidence="3 4">
    <name type="scientific">Alsobacter soli</name>
    <dbReference type="NCBI Taxonomy" id="2109933"/>
    <lineage>
        <taxon>Bacteria</taxon>
        <taxon>Pseudomonadati</taxon>
        <taxon>Pseudomonadota</taxon>
        <taxon>Alphaproteobacteria</taxon>
        <taxon>Hyphomicrobiales</taxon>
        <taxon>Alsobacteraceae</taxon>
        <taxon>Alsobacter</taxon>
    </lineage>
</organism>
<dbReference type="SMART" id="SM00507">
    <property type="entry name" value="HNHc"/>
    <property type="match status" value="1"/>
</dbReference>
<dbReference type="Gene3D" id="1.10.30.50">
    <property type="match status" value="1"/>
</dbReference>
<proteinExistence type="predicted"/>
<dbReference type="InterPro" id="IPR003615">
    <property type="entry name" value="HNH_nuc"/>
</dbReference>
<feature type="compositionally biased region" description="Basic and acidic residues" evidence="1">
    <location>
        <begin position="104"/>
        <end position="113"/>
    </location>
</feature>
<evidence type="ECO:0000313" key="4">
    <source>
        <dbReference type="Proteomes" id="UP000239772"/>
    </source>
</evidence>
<dbReference type="Pfam" id="PF01844">
    <property type="entry name" value="HNH"/>
    <property type="match status" value="1"/>
</dbReference>
<sequence>MRRPLSTTQRLALFLAAKGHCQRCGWRLPPGSRWEVDHIVPLALGGLEEAGNLQVLCAACHGGKTAREDLPAIAKARRVEARHWGAARPRRLIPGSRGTRWRKRLDGRVEPRPSRAPPCSKD</sequence>
<feature type="domain" description="HNH nuclease" evidence="2">
    <location>
        <begin position="8"/>
        <end position="62"/>
    </location>
</feature>
<dbReference type="Proteomes" id="UP000239772">
    <property type="component" value="Unassembled WGS sequence"/>
</dbReference>
<accession>A0A2T1HXX2</accession>
<name>A0A2T1HXX2_9HYPH</name>
<dbReference type="GO" id="GO:0008270">
    <property type="term" value="F:zinc ion binding"/>
    <property type="evidence" value="ECO:0007669"/>
    <property type="project" value="InterPro"/>
</dbReference>
<dbReference type="GO" id="GO:0004519">
    <property type="term" value="F:endonuclease activity"/>
    <property type="evidence" value="ECO:0007669"/>
    <property type="project" value="UniProtKB-KW"/>
</dbReference>
<keyword evidence="3" id="KW-0378">Hydrolase</keyword>
<dbReference type="EMBL" id="PVZS01000002">
    <property type="protein sequence ID" value="PSC06537.1"/>
    <property type="molecule type" value="Genomic_DNA"/>
</dbReference>
<comment type="caution">
    <text evidence="3">The sequence shown here is derived from an EMBL/GenBank/DDBJ whole genome shotgun (WGS) entry which is preliminary data.</text>
</comment>
<evidence type="ECO:0000259" key="2">
    <source>
        <dbReference type="SMART" id="SM00507"/>
    </source>
</evidence>
<keyword evidence="4" id="KW-1185">Reference proteome</keyword>
<dbReference type="RefSeq" id="WP_106334915.1">
    <property type="nucleotide sequence ID" value="NZ_PVZS01000002.1"/>
</dbReference>
<evidence type="ECO:0000256" key="1">
    <source>
        <dbReference type="SAM" id="MobiDB-lite"/>
    </source>
</evidence>
<keyword evidence="3" id="KW-0255">Endonuclease</keyword>
<reference evidence="4" key="1">
    <citation type="submission" date="2018-03" db="EMBL/GenBank/DDBJ databases">
        <authorList>
            <person name="Sun L."/>
            <person name="Liu H."/>
            <person name="Chen W."/>
            <person name="Huang K."/>
            <person name="Liu W."/>
            <person name="Gao X."/>
        </authorList>
    </citation>
    <scope>NUCLEOTIDE SEQUENCE [LARGE SCALE GENOMIC DNA]</scope>
    <source>
        <strain evidence="4">SH9</strain>
    </source>
</reference>
<keyword evidence="3" id="KW-0540">Nuclease</keyword>